<dbReference type="Proteomes" id="UP000054217">
    <property type="component" value="Unassembled WGS sequence"/>
</dbReference>
<dbReference type="InParanoid" id="A0A0C3P3I2"/>
<sequence>MRRTHKLPTIKSQSLEFKHSQGVINASQHPIHMYTAYMAVPVHHHANGNQLKSGKLS</sequence>
<dbReference type="HOGENOM" id="CLU_2997403_0_0_1"/>
<reference evidence="2" key="2">
    <citation type="submission" date="2015-01" db="EMBL/GenBank/DDBJ databases">
        <title>Evolutionary Origins and Diversification of the Mycorrhizal Mutualists.</title>
        <authorList>
            <consortium name="DOE Joint Genome Institute"/>
            <consortium name="Mycorrhizal Genomics Consortium"/>
            <person name="Kohler A."/>
            <person name="Kuo A."/>
            <person name="Nagy L.G."/>
            <person name="Floudas D."/>
            <person name="Copeland A."/>
            <person name="Barry K.W."/>
            <person name="Cichocki N."/>
            <person name="Veneault-Fourrey C."/>
            <person name="LaButti K."/>
            <person name="Lindquist E.A."/>
            <person name="Lipzen A."/>
            <person name="Lundell T."/>
            <person name="Morin E."/>
            <person name="Murat C."/>
            <person name="Riley R."/>
            <person name="Ohm R."/>
            <person name="Sun H."/>
            <person name="Tunlid A."/>
            <person name="Henrissat B."/>
            <person name="Grigoriev I.V."/>
            <person name="Hibbett D.S."/>
            <person name="Martin F."/>
        </authorList>
    </citation>
    <scope>NUCLEOTIDE SEQUENCE [LARGE SCALE GENOMIC DNA]</scope>
    <source>
        <strain evidence="2">Marx 270</strain>
    </source>
</reference>
<name>A0A0C3P3I2_PISTI</name>
<gene>
    <name evidence="1" type="ORF">M404DRAFT_997776</name>
</gene>
<protein>
    <submittedName>
        <fullName evidence="1">Uncharacterized protein</fullName>
    </submittedName>
</protein>
<evidence type="ECO:0000313" key="1">
    <source>
        <dbReference type="EMBL" id="KIO07595.1"/>
    </source>
</evidence>
<reference evidence="1 2" key="1">
    <citation type="submission" date="2014-04" db="EMBL/GenBank/DDBJ databases">
        <authorList>
            <consortium name="DOE Joint Genome Institute"/>
            <person name="Kuo A."/>
            <person name="Kohler A."/>
            <person name="Costa M.D."/>
            <person name="Nagy L.G."/>
            <person name="Floudas D."/>
            <person name="Copeland A."/>
            <person name="Barry K.W."/>
            <person name="Cichocki N."/>
            <person name="Veneault-Fourrey C."/>
            <person name="LaButti K."/>
            <person name="Lindquist E.A."/>
            <person name="Lipzen A."/>
            <person name="Lundell T."/>
            <person name="Morin E."/>
            <person name="Murat C."/>
            <person name="Sun H."/>
            <person name="Tunlid A."/>
            <person name="Henrissat B."/>
            <person name="Grigoriev I.V."/>
            <person name="Hibbett D.S."/>
            <person name="Martin F."/>
            <person name="Nordberg H.P."/>
            <person name="Cantor M.N."/>
            <person name="Hua S.X."/>
        </authorList>
    </citation>
    <scope>NUCLEOTIDE SEQUENCE [LARGE SCALE GENOMIC DNA]</scope>
    <source>
        <strain evidence="1 2">Marx 270</strain>
    </source>
</reference>
<organism evidence="1 2">
    <name type="scientific">Pisolithus tinctorius Marx 270</name>
    <dbReference type="NCBI Taxonomy" id="870435"/>
    <lineage>
        <taxon>Eukaryota</taxon>
        <taxon>Fungi</taxon>
        <taxon>Dikarya</taxon>
        <taxon>Basidiomycota</taxon>
        <taxon>Agaricomycotina</taxon>
        <taxon>Agaricomycetes</taxon>
        <taxon>Agaricomycetidae</taxon>
        <taxon>Boletales</taxon>
        <taxon>Sclerodermatineae</taxon>
        <taxon>Pisolithaceae</taxon>
        <taxon>Pisolithus</taxon>
    </lineage>
</organism>
<dbReference type="AlphaFoldDB" id="A0A0C3P3I2"/>
<keyword evidence="2" id="KW-1185">Reference proteome</keyword>
<accession>A0A0C3P3I2</accession>
<dbReference type="EMBL" id="KN831959">
    <property type="protein sequence ID" value="KIO07595.1"/>
    <property type="molecule type" value="Genomic_DNA"/>
</dbReference>
<evidence type="ECO:0000313" key="2">
    <source>
        <dbReference type="Proteomes" id="UP000054217"/>
    </source>
</evidence>
<proteinExistence type="predicted"/>